<organism evidence="7 8">
    <name type="scientific">Pseudomonas cichorii</name>
    <dbReference type="NCBI Taxonomy" id="36746"/>
    <lineage>
        <taxon>Bacteria</taxon>
        <taxon>Pseudomonadati</taxon>
        <taxon>Pseudomonadota</taxon>
        <taxon>Gammaproteobacteria</taxon>
        <taxon>Pseudomonadales</taxon>
        <taxon>Pseudomonadaceae</taxon>
        <taxon>Pseudomonas</taxon>
    </lineage>
</organism>
<dbReference type="Proteomes" id="UP000277236">
    <property type="component" value="Unassembled WGS sequence"/>
</dbReference>
<dbReference type="GO" id="GO:0005886">
    <property type="term" value="C:plasma membrane"/>
    <property type="evidence" value="ECO:0007669"/>
    <property type="project" value="InterPro"/>
</dbReference>
<evidence type="ECO:0000256" key="1">
    <source>
        <dbReference type="ARBA" id="ARBA00022475"/>
    </source>
</evidence>
<protein>
    <recommendedName>
        <fullName evidence="6">Lipopolysaccharide assembly protein A domain-containing protein</fullName>
    </recommendedName>
</protein>
<feature type="domain" description="Lipopolysaccharide assembly protein A" evidence="6">
    <location>
        <begin position="26"/>
        <end position="74"/>
    </location>
</feature>
<proteinExistence type="predicted"/>
<dbReference type="EMBL" id="RBRE01000039">
    <property type="protein sequence ID" value="RMQ47040.1"/>
    <property type="molecule type" value="Genomic_DNA"/>
</dbReference>
<evidence type="ECO:0000256" key="4">
    <source>
        <dbReference type="ARBA" id="ARBA00023136"/>
    </source>
</evidence>
<comment type="caution">
    <text evidence="7">The sequence shown here is derived from an EMBL/GenBank/DDBJ whole genome shotgun (WGS) entry which is preliminary data.</text>
</comment>
<keyword evidence="3 5" id="KW-1133">Transmembrane helix</keyword>
<dbReference type="AlphaFoldDB" id="A0A3M4M075"/>
<dbReference type="RefSeq" id="WP_122315720.1">
    <property type="nucleotide sequence ID" value="NZ_RBRE01000039.1"/>
</dbReference>
<feature type="transmembrane region" description="Helical" evidence="5">
    <location>
        <begin position="45"/>
        <end position="67"/>
    </location>
</feature>
<keyword evidence="4 5" id="KW-0472">Membrane</keyword>
<gene>
    <name evidence="7" type="ORF">ALQ04_00179</name>
</gene>
<evidence type="ECO:0000256" key="3">
    <source>
        <dbReference type="ARBA" id="ARBA00022989"/>
    </source>
</evidence>
<name>A0A3M4M075_PSECI</name>
<evidence type="ECO:0000313" key="8">
    <source>
        <dbReference type="Proteomes" id="UP000277236"/>
    </source>
</evidence>
<keyword evidence="1" id="KW-1003">Cell membrane</keyword>
<evidence type="ECO:0000259" key="6">
    <source>
        <dbReference type="Pfam" id="PF06305"/>
    </source>
</evidence>
<evidence type="ECO:0000256" key="5">
    <source>
        <dbReference type="SAM" id="Phobius"/>
    </source>
</evidence>
<evidence type="ECO:0000313" key="7">
    <source>
        <dbReference type="EMBL" id="RMQ47040.1"/>
    </source>
</evidence>
<accession>A0A3M4M075</accession>
<sequence length="77" mass="8638">MHIFKRIILIVVVLLVVLATTVFMLENQQPVTLVFFGWSAPQLSQAVPVVLALLLGLLIGPLFAWLVSLRKKRTRSI</sequence>
<dbReference type="InterPro" id="IPR010445">
    <property type="entry name" value="LapA_dom"/>
</dbReference>
<keyword evidence="2 5" id="KW-0812">Transmembrane</keyword>
<reference evidence="7 8" key="1">
    <citation type="submission" date="2018-08" db="EMBL/GenBank/DDBJ databases">
        <title>Recombination of ecologically and evolutionarily significant loci maintains genetic cohesion in the Pseudomonas syringae species complex.</title>
        <authorList>
            <person name="Dillon M."/>
            <person name="Thakur S."/>
            <person name="Almeida R.N.D."/>
            <person name="Weir B.S."/>
            <person name="Guttman D.S."/>
        </authorList>
    </citation>
    <scope>NUCLEOTIDE SEQUENCE [LARGE SCALE GENOMIC DNA]</scope>
    <source>
        <strain evidence="7 8">ICMP 3353</strain>
    </source>
</reference>
<feature type="transmembrane region" description="Helical" evidence="5">
    <location>
        <begin position="7"/>
        <end position="25"/>
    </location>
</feature>
<evidence type="ECO:0000256" key="2">
    <source>
        <dbReference type="ARBA" id="ARBA00022692"/>
    </source>
</evidence>
<dbReference type="Pfam" id="PF06305">
    <property type="entry name" value="LapA_dom"/>
    <property type="match status" value="1"/>
</dbReference>